<gene>
    <name evidence="1" type="ORF">A2569_03015</name>
</gene>
<reference evidence="1 2" key="1">
    <citation type="journal article" date="2016" name="Nat. Commun.">
        <title>Thousands of microbial genomes shed light on interconnected biogeochemical processes in an aquifer system.</title>
        <authorList>
            <person name="Anantharaman K."/>
            <person name="Brown C.T."/>
            <person name="Hug L.A."/>
            <person name="Sharon I."/>
            <person name="Castelle C.J."/>
            <person name="Probst A.J."/>
            <person name="Thomas B.C."/>
            <person name="Singh A."/>
            <person name="Wilkins M.J."/>
            <person name="Karaoz U."/>
            <person name="Brodie E.L."/>
            <person name="Williams K.H."/>
            <person name="Hubbard S.S."/>
            <person name="Banfield J.F."/>
        </authorList>
    </citation>
    <scope>NUCLEOTIDE SEQUENCE [LARGE SCALE GENOMIC DNA]</scope>
</reference>
<sequence length="147" mass="17220">MTDIPKQATEPSDEIDKLSQIAQELPQDTEAPEAIPYVISFAKYNERMCEISELGGNKAKRAIETLKTIGTKIRPEADFQRNYVDRIPMRYDSEYKKLYRGIAEGIELKEIKLQQRARIFYFDIEPERTFYVVAITENHLETDKVRR</sequence>
<dbReference type="AlphaFoldDB" id="A0A1G2QIG0"/>
<dbReference type="EMBL" id="MHTL01000014">
    <property type="protein sequence ID" value="OHA60386.1"/>
    <property type="molecule type" value="Genomic_DNA"/>
</dbReference>
<dbReference type="STRING" id="1802440.A2569_03015"/>
<name>A0A1G2QIG0_9BACT</name>
<dbReference type="Proteomes" id="UP000177090">
    <property type="component" value="Unassembled WGS sequence"/>
</dbReference>
<evidence type="ECO:0000313" key="1">
    <source>
        <dbReference type="EMBL" id="OHA60386.1"/>
    </source>
</evidence>
<accession>A0A1G2QIG0</accession>
<organism evidence="1 2">
    <name type="scientific">Candidatus Vogelbacteria bacterium RIFOXYD1_FULL_51_18</name>
    <dbReference type="NCBI Taxonomy" id="1802440"/>
    <lineage>
        <taxon>Bacteria</taxon>
        <taxon>Candidatus Vogeliibacteriota</taxon>
    </lineage>
</organism>
<protein>
    <submittedName>
        <fullName evidence="1">Uncharacterized protein</fullName>
    </submittedName>
</protein>
<comment type="caution">
    <text evidence="1">The sequence shown here is derived from an EMBL/GenBank/DDBJ whole genome shotgun (WGS) entry which is preliminary data.</text>
</comment>
<evidence type="ECO:0000313" key="2">
    <source>
        <dbReference type="Proteomes" id="UP000177090"/>
    </source>
</evidence>
<proteinExistence type="predicted"/>